<keyword evidence="13" id="KW-0325">Glycoprotein</keyword>
<reference evidence="17" key="1">
    <citation type="submission" date="2022-01" db="EMBL/GenBank/DDBJ databases">
        <authorList>
            <person name="Braso-Vives M."/>
        </authorList>
    </citation>
    <scope>NUCLEOTIDE SEQUENCE</scope>
</reference>
<accession>A0A8J9ZJI2</accession>
<evidence type="ECO:0000256" key="1">
    <source>
        <dbReference type="ARBA" id="ARBA00004323"/>
    </source>
</evidence>
<keyword evidence="5" id="KW-0812">Transmembrane</keyword>
<sequence>MALRRLACLMMALILVGLTYILLTTERSASKWEMTSKQTEDQRGTLEKHVKQERNPESVVEPPKTHSAEERNPESAVELPKTHSAQERNPESAVELPKSHSAQERNPESVVELPKSHSVQERNPESVIGSPKKRDPEPIDPMNPLKGYVGVPDESKQLNMSCGVCAFVTGSGRMLNYKAGNEIDQADCVIRMNEGPVVGYEEHVGSKTTLRVMCFQTIYMVPTNATIFAGKSTLLAWGPLRDMDTEKGKAYQKLKELQISYPDLDVYKLTEDRMRYAESVFVKETGRPWKDSGTWLSTGWWTMMVAMEICDVIKVYGMTSGDFCKNHPNDQTFYHYFTGSKYRMEDYRECQYQKREQNARGGSHRFLTEKAIFARWAPLNNITFLHPSWNP</sequence>
<dbReference type="GO" id="GO:0001665">
    <property type="term" value="F:alpha-N-acetylgalactosaminide alpha-2,6-sialyltransferase activity"/>
    <property type="evidence" value="ECO:0007669"/>
    <property type="project" value="TreeGrafter"/>
</dbReference>
<dbReference type="PANTHER" id="PTHR45906">
    <property type="entry name" value="ALPHA-N-ACETYL-NEURAMINYL-2,3-BETA-GALACTOSYL-1, 3-N-ACETYL-GALACTOSAMINIDE ALPHA-2,6-SIALYLTRANSFERASE-LIKE"/>
    <property type="match status" value="1"/>
</dbReference>
<keyword evidence="6" id="KW-0735">Signal-anchor</keyword>
<keyword evidence="3" id="KW-0328">Glycosyltransferase</keyword>
<name>A0A8J9ZJI2_BRALA</name>
<dbReference type="GO" id="GO:0001574">
    <property type="term" value="P:ganglioside biosynthetic process"/>
    <property type="evidence" value="ECO:0007669"/>
    <property type="project" value="TreeGrafter"/>
</dbReference>
<evidence type="ECO:0000256" key="3">
    <source>
        <dbReference type="ARBA" id="ARBA00022676"/>
    </source>
</evidence>
<dbReference type="GO" id="GO:0000139">
    <property type="term" value="C:Golgi membrane"/>
    <property type="evidence" value="ECO:0007669"/>
    <property type="project" value="UniProtKB-SubCell"/>
</dbReference>
<feature type="compositionally biased region" description="Basic and acidic residues" evidence="16">
    <location>
        <begin position="114"/>
        <end position="124"/>
    </location>
</feature>
<dbReference type="Pfam" id="PF00777">
    <property type="entry name" value="Glyco_transf_29"/>
    <property type="match status" value="1"/>
</dbReference>
<keyword evidence="4" id="KW-0808">Transferase</keyword>
<dbReference type="PIRSF" id="PIRSF005557">
    <property type="entry name" value="Sialyl_trans"/>
    <property type="match status" value="1"/>
</dbReference>
<feature type="compositionally biased region" description="Basic and acidic residues" evidence="16">
    <location>
        <begin position="80"/>
        <end position="90"/>
    </location>
</feature>
<feature type="compositionally biased region" description="Basic and acidic residues" evidence="16">
    <location>
        <begin position="38"/>
        <end position="56"/>
    </location>
</feature>
<feature type="region of interest" description="Disordered" evidence="16">
    <location>
        <begin position="31"/>
        <end position="143"/>
    </location>
</feature>
<evidence type="ECO:0000256" key="5">
    <source>
        <dbReference type="ARBA" id="ARBA00022692"/>
    </source>
</evidence>
<evidence type="ECO:0000313" key="18">
    <source>
        <dbReference type="Proteomes" id="UP000838412"/>
    </source>
</evidence>
<dbReference type="OrthoDB" id="10264956at2759"/>
<keyword evidence="18" id="KW-1185">Reference proteome</keyword>
<evidence type="ECO:0000256" key="12">
    <source>
        <dbReference type="ARBA" id="ARBA00023157"/>
    </source>
</evidence>
<evidence type="ECO:0000256" key="10">
    <source>
        <dbReference type="ARBA" id="ARBA00023098"/>
    </source>
</evidence>
<dbReference type="Gene3D" id="3.90.1480.20">
    <property type="entry name" value="Glycosyl transferase family 29"/>
    <property type="match status" value="1"/>
</dbReference>
<dbReference type="Proteomes" id="UP000838412">
    <property type="component" value="Chromosome 3"/>
</dbReference>
<organism evidence="17 18">
    <name type="scientific">Branchiostoma lanceolatum</name>
    <name type="common">Common lancelet</name>
    <name type="synonym">Amphioxus lanceolatum</name>
    <dbReference type="NCBI Taxonomy" id="7740"/>
    <lineage>
        <taxon>Eukaryota</taxon>
        <taxon>Metazoa</taxon>
        <taxon>Chordata</taxon>
        <taxon>Cephalochordata</taxon>
        <taxon>Leptocardii</taxon>
        <taxon>Amphioxiformes</taxon>
        <taxon>Branchiostomatidae</taxon>
        <taxon>Branchiostoma</taxon>
    </lineage>
</organism>
<evidence type="ECO:0000256" key="8">
    <source>
        <dbReference type="ARBA" id="ARBA00022989"/>
    </source>
</evidence>
<comment type="similarity">
    <text evidence="2">Belongs to the glycosyltransferase 29 family.</text>
</comment>
<feature type="disulfide bond" evidence="15">
    <location>
        <begin position="165"/>
        <end position="310"/>
    </location>
</feature>
<evidence type="ECO:0000256" key="7">
    <source>
        <dbReference type="ARBA" id="ARBA00022981"/>
    </source>
</evidence>
<evidence type="ECO:0000256" key="11">
    <source>
        <dbReference type="ARBA" id="ARBA00023136"/>
    </source>
</evidence>
<evidence type="ECO:0000256" key="15">
    <source>
        <dbReference type="PIRSR" id="PIRSR005557-2"/>
    </source>
</evidence>
<dbReference type="PANTHER" id="PTHR45906:SF1">
    <property type="entry name" value="ALPHA-N-ACETYL-NEURAMINYL-2,3-BETA-GALACTOSYL-1, 3-N-ACETYL-GALACTOSAMINIDE ALPHA-2,6-SIALYLTRANSFERASE-LIKE"/>
    <property type="match status" value="1"/>
</dbReference>
<evidence type="ECO:0000256" key="13">
    <source>
        <dbReference type="ARBA" id="ARBA00023180"/>
    </source>
</evidence>
<dbReference type="EMBL" id="OV696688">
    <property type="protein sequence ID" value="CAH1256296.1"/>
    <property type="molecule type" value="Genomic_DNA"/>
</dbReference>
<evidence type="ECO:0000313" key="17">
    <source>
        <dbReference type="EMBL" id="CAH1256296.1"/>
    </source>
</evidence>
<evidence type="ECO:0000256" key="9">
    <source>
        <dbReference type="ARBA" id="ARBA00023034"/>
    </source>
</evidence>
<gene>
    <name evidence="17" type="primary">ST6GALNAC4</name>
    <name evidence="17" type="ORF">BLAG_LOCUS14722</name>
</gene>
<keyword evidence="8" id="KW-1133">Transmembrane helix</keyword>
<comment type="catalytic activity">
    <reaction evidence="14">
        <text>a ganglioside GM1b (d18:1(4E)) + CMP-N-acetyl-beta-neuraminate = a ganglioside GD1alpha (d18:1(4E)) + CMP + H(+)</text>
        <dbReference type="Rhea" id="RHEA:41968"/>
        <dbReference type="ChEBI" id="CHEBI:15378"/>
        <dbReference type="ChEBI" id="CHEBI:57812"/>
        <dbReference type="ChEBI" id="CHEBI:60377"/>
        <dbReference type="ChEBI" id="CHEBI:78568"/>
        <dbReference type="ChEBI" id="CHEBI:78569"/>
    </reaction>
    <physiologicalReaction direction="left-to-right" evidence="14">
        <dbReference type="Rhea" id="RHEA:41969"/>
    </physiologicalReaction>
</comment>
<proteinExistence type="inferred from homology"/>
<evidence type="ECO:0000256" key="16">
    <source>
        <dbReference type="SAM" id="MobiDB-lite"/>
    </source>
</evidence>
<dbReference type="InterPro" id="IPR012163">
    <property type="entry name" value="Sialyl_trans"/>
</dbReference>
<dbReference type="AlphaFoldDB" id="A0A8J9ZJI2"/>
<dbReference type="InterPro" id="IPR001675">
    <property type="entry name" value="Glyco_trans_29"/>
</dbReference>
<protein>
    <submittedName>
        <fullName evidence="17">ST6GALNAC4 protein</fullName>
    </submittedName>
</protein>
<keyword evidence="11" id="KW-0472">Membrane</keyword>
<keyword evidence="12" id="KW-1015">Disulfide bond</keyword>
<keyword evidence="7" id="KW-0730">Sialic acid</keyword>
<comment type="subcellular location">
    <subcellularLocation>
        <location evidence="1">Golgi apparatus membrane</location>
        <topology evidence="1">Single-pass type II membrane protein</topology>
    </subcellularLocation>
</comment>
<evidence type="ECO:0000256" key="4">
    <source>
        <dbReference type="ARBA" id="ARBA00022679"/>
    </source>
</evidence>
<keyword evidence="9" id="KW-0333">Golgi apparatus</keyword>
<evidence type="ECO:0000256" key="6">
    <source>
        <dbReference type="ARBA" id="ARBA00022968"/>
    </source>
</evidence>
<evidence type="ECO:0000256" key="2">
    <source>
        <dbReference type="ARBA" id="ARBA00006003"/>
    </source>
</evidence>
<evidence type="ECO:0000256" key="14">
    <source>
        <dbReference type="ARBA" id="ARBA00043744"/>
    </source>
</evidence>
<dbReference type="CDD" id="cd23965">
    <property type="entry name" value="GT29_ST6GALNAC3_4_5_6"/>
    <property type="match status" value="1"/>
</dbReference>
<feature type="compositionally biased region" description="Basic and acidic residues" evidence="16">
    <location>
        <begin position="63"/>
        <end position="73"/>
    </location>
</feature>
<dbReference type="InterPro" id="IPR038578">
    <property type="entry name" value="GT29-like_sf"/>
</dbReference>
<feature type="compositionally biased region" description="Basic and acidic residues" evidence="16">
    <location>
        <begin position="97"/>
        <end position="107"/>
    </location>
</feature>
<keyword evidence="10" id="KW-0443">Lipid metabolism</keyword>